<gene>
    <name evidence="1" type="ORF">GCM10009665_35880</name>
</gene>
<evidence type="ECO:0000313" key="2">
    <source>
        <dbReference type="Proteomes" id="UP001500037"/>
    </source>
</evidence>
<dbReference type="EMBL" id="BAAALF010000058">
    <property type="protein sequence ID" value="GAA1241966.1"/>
    <property type="molecule type" value="Genomic_DNA"/>
</dbReference>
<keyword evidence="2" id="KW-1185">Reference proteome</keyword>
<reference evidence="1 2" key="1">
    <citation type="journal article" date="2019" name="Int. J. Syst. Evol. Microbiol.">
        <title>The Global Catalogue of Microorganisms (GCM) 10K type strain sequencing project: providing services to taxonomists for standard genome sequencing and annotation.</title>
        <authorList>
            <consortium name="The Broad Institute Genomics Platform"/>
            <consortium name="The Broad Institute Genome Sequencing Center for Infectious Disease"/>
            <person name="Wu L."/>
            <person name="Ma J."/>
        </authorList>
    </citation>
    <scope>NUCLEOTIDE SEQUENCE [LARGE SCALE GENOMIC DNA]</scope>
    <source>
        <strain evidence="1 2">JCM 13004</strain>
    </source>
</reference>
<organism evidence="1 2">
    <name type="scientific">Kitasatospora nipponensis</name>
    <dbReference type="NCBI Taxonomy" id="258049"/>
    <lineage>
        <taxon>Bacteria</taxon>
        <taxon>Bacillati</taxon>
        <taxon>Actinomycetota</taxon>
        <taxon>Actinomycetes</taxon>
        <taxon>Kitasatosporales</taxon>
        <taxon>Streptomycetaceae</taxon>
        <taxon>Kitasatospora</taxon>
    </lineage>
</organism>
<comment type="caution">
    <text evidence="1">The sequence shown here is derived from an EMBL/GenBank/DDBJ whole genome shotgun (WGS) entry which is preliminary data.</text>
</comment>
<protein>
    <submittedName>
        <fullName evidence="1">Uncharacterized protein</fullName>
    </submittedName>
</protein>
<name>A0ABN1WDS4_9ACTN</name>
<accession>A0ABN1WDS4</accession>
<evidence type="ECO:0000313" key="1">
    <source>
        <dbReference type="EMBL" id="GAA1241966.1"/>
    </source>
</evidence>
<proteinExistence type="predicted"/>
<sequence>MPRLCELAVACRLSTAGLRLFQPPEPMPIGTTVCIACPSGESCGPTIGGTTCGALAKARASWVALARSAGVIPLVRW</sequence>
<dbReference type="Proteomes" id="UP001500037">
    <property type="component" value="Unassembled WGS sequence"/>
</dbReference>